<dbReference type="PANTHER" id="PTHR42252:SF1">
    <property type="entry name" value="DUF434 DOMAIN-CONTAINING PROTEIN"/>
    <property type="match status" value="1"/>
</dbReference>
<name>A0A517PAU1_9PLAN</name>
<keyword evidence="4" id="KW-1185">Reference proteome</keyword>
<dbReference type="InterPro" id="IPR007368">
    <property type="entry name" value="DUF434"/>
</dbReference>
<accession>A0A517PAU1</accession>
<dbReference type="Pfam" id="PF04256">
    <property type="entry name" value="DUF434"/>
    <property type="match status" value="1"/>
</dbReference>
<dbReference type="EMBL" id="CP036265">
    <property type="protein sequence ID" value="QDT16493.1"/>
    <property type="molecule type" value="Genomic_DNA"/>
</dbReference>
<organism evidence="3 4">
    <name type="scientific">Alienimonas californiensis</name>
    <dbReference type="NCBI Taxonomy" id="2527989"/>
    <lineage>
        <taxon>Bacteria</taxon>
        <taxon>Pseudomonadati</taxon>
        <taxon>Planctomycetota</taxon>
        <taxon>Planctomycetia</taxon>
        <taxon>Planctomycetales</taxon>
        <taxon>Planctomycetaceae</taxon>
        <taxon>Alienimonas</taxon>
    </lineage>
</organism>
<evidence type="ECO:0000313" key="3">
    <source>
        <dbReference type="EMBL" id="QDT16493.1"/>
    </source>
</evidence>
<evidence type="ECO:0000259" key="1">
    <source>
        <dbReference type="Pfam" id="PF04256"/>
    </source>
</evidence>
<feature type="domain" description="DUF5616" evidence="2">
    <location>
        <begin position="85"/>
        <end position="233"/>
    </location>
</feature>
<dbReference type="KEGG" id="acaf:CA12_25970"/>
<evidence type="ECO:0000313" key="4">
    <source>
        <dbReference type="Proteomes" id="UP000318741"/>
    </source>
</evidence>
<evidence type="ECO:0008006" key="5">
    <source>
        <dbReference type="Google" id="ProtNLM"/>
    </source>
</evidence>
<reference evidence="3 4" key="1">
    <citation type="submission" date="2019-02" db="EMBL/GenBank/DDBJ databases">
        <title>Deep-cultivation of Planctomycetes and their phenomic and genomic characterization uncovers novel biology.</title>
        <authorList>
            <person name="Wiegand S."/>
            <person name="Jogler M."/>
            <person name="Boedeker C."/>
            <person name="Pinto D."/>
            <person name="Vollmers J."/>
            <person name="Rivas-Marin E."/>
            <person name="Kohn T."/>
            <person name="Peeters S.H."/>
            <person name="Heuer A."/>
            <person name="Rast P."/>
            <person name="Oberbeckmann S."/>
            <person name="Bunk B."/>
            <person name="Jeske O."/>
            <person name="Meyerdierks A."/>
            <person name="Storesund J.E."/>
            <person name="Kallscheuer N."/>
            <person name="Luecker S."/>
            <person name="Lage O.M."/>
            <person name="Pohl T."/>
            <person name="Merkel B.J."/>
            <person name="Hornburger P."/>
            <person name="Mueller R.-W."/>
            <person name="Bruemmer F."/>
            <person name="Labrenz M."/>
            <person name="Spormann A.M."/>
            <person name="Op den Camp H."/>
            <person name="Overmann J."/>
            <person name="Amann R."/>
            <person name="Jetten M.S.M."/>
            <person name="Mascher T."/>
            <person name="Medema M.H."/>
            <person name="Devos D.P."/>
            <person name="Kaster A.-K."/>
            <person name="Ovreas L."/>
            <person name="Rohde M."/>
            <person name="Galperin M.Y."/>
            <person name="Jogler C."/>
        </authorList>
    </citation>
    <scope>NUCLEOTIDE SEQUENCE [LARGE SCALE GENOMIC DNA]</scope>
    <source>
        <strain evidence="3 4">CA12</strain>
    </source>
</reference>
<evidence type="ECO:0000259" key="2">
    <source>
        <dbReference type="Pfam" id="PF18481"/>
    </source>
</evidence>
<protein>
    <recommendedName>
        <fullName evidence="5">DUF434 domain-containing protein</fullName>
    </recommendedName>
</protein>
<proteinExistence type="predicted"/>
<dbReference type="InterPro" id="IPR041652">
    <property type="entry name" value="DUF5616"/>
</dbReference>
<dbReference type="Proteomes" id="UP000318741">
    <property type="component" value="Chromosome"/>
</dbReference>
<gene>
    <name evidence="3" type="ORF">CA12_25970</name>
</gene>
<dbReference type="Pfam" id="PF18481">
    <property type="entry name" value="DUF5616"/>
    <property type="match status" value="1"/>
</dbReference>
<feature type="domain" description="DUF434" evidence="1">
    <location>
        <begin position="26"/>
        <end position="78"/>
    </location>
</feature>
<dbReference type="AlphaFoldDB" id="A0A517PAU1"/>
<sequence>MPDTRTHRGPHPRDAEQFAADRLPALQTATAHLSWLLSRGYVNPSALKLVGDRFALTERQRTAVLRSACPDDALADRTARRAEPAALKNRTLRIDGFNLVTTVEAALGGGVLLRGRDDAVRDMASMHGNYRRVAETRPALEAIRDLLDEFAPAAVHWLLDRPVSNSGRLATMIREVAGARPWTAACVPDPDVLLRPEARLAGEERGGEPGDFVAVTADAGVLDRCGAWCDLAGAVTDRLPHVWRLDLGAEGDSPVRTAPA</sequence>
<dbReference type="RefSeq" id="WP_165700729.1">
    <property type="nucleotide sequence ID" value="NZ_CP036265.1"/>
</dbReference>
<dbReference type="PANTHER" id="PTHR42252">
    <property type="entry name" value="DUF5616 DOMAIN-CONTAINING PROTEIN"/>
    <property type="match status" value="1"/>
</dbReference>